<feature type="transmembrane region" description="Helical" evidence="2">
    <location>
        <begin position="471"/>
        <end position="489"/>
    </location>
</feature>
<feature type="transmembrane region" description="Helical" evidence="2">
    <location>
        <begin position="432"/>
        <end position="459"/>
    </location>
</feature>
<feature type="compositionally biased region" description="Polar residues" evidence="1">
    <location>
        <begin position="680"/>
        <end position="689"/>
    </location>
</feature>
<dbReference type="RefSeq" id="WP_115896894.1">
    <property type="nucleotide sequence ID" value="NZ_QUNG01000003.1"/>
</dbReference>
<dbReference type="SUPFAM" id="SSF52540">
    <property type="entry name" value="P-loop containing nucleoside triphosphate hydrolases"/>
    <property type="match status" value="1"/>
</dbReference>
<feature type="compositionally biased region" description="Polar residues" evidence="1">
    <location>
        <begin position="639"/>
        <end position="648"/>
    </location>
</feature>
<dbReference type="InterPro" id="IPR027417">
    <property type="entry name" value="P-loop_NTPase"/>
</dbReference>
<feature type="compositionally biased region" description="Basic and acidic residues" evidence="1">
    <location>
        <begin position="649"/>
        <end position="660"/>
    </location>
</feature>
<dbReference type="EMBL" id="QUNG01000003">
    <property type="protein sequence ID" value="REG85021.1"/>
    <property type="molecule type" value="Genomic_DNA"/>
</dbReference>
<reference evidence="4 5" key="1">
    <citation type="submission" date="2018-08" db="EMBL/GenBank/DDBJ databases">
        <title>Genomic Encyclopedia of Type Strains, Phase III (KMG-III): the genomes of soil and plant-associated and newly described type strains.</title>
        <authorList>
            <person name="Whitman W."/>
        </authorList>
    </citation>
    <scope>NUCLEOTIDE SEQUENCE [LARGE SCALE GENOMIC DNA]</scope>
    <source>
        <strain evidence="4 5">CECT 7375</strain>
    </source>
</reference>
<keyword evidence="2" id="KW-0472">Membrane</keyword>
<dbReference type="Proteomes" id="UP000256542">
    <property type="component" value="Unassembled WGS sequence"/>
</dbReference>
<evidence type="ECO:0000259" key="3">
    <source>
        <dbReference type="Pfam" id="PF07693"/>
    </source>
</evidence>
<evidence type="ECO:0000256" key="2">
    <source>
        <dbReference type="SAM" id="Phobius"/>
    </source>
</evidence>
<comment type="caution">
    <text evidence="4">The sequence shown here is derived from an EMBL/GenBank/DDBJ whole genome shotgun (WGS) entry which is preliminary data.</text>
</comment>
<dbReference type="OrthoDB" id="88903at2"/>
<sequence length="870" mass="100095">MPTYQPFTNEEKAHLKVRLNKLNDESIFIFSSRCALSVFPFIFAENSLTPENKSGLGFWKKSKQGRYLLSVWRALLVSYTNSRSLNINHKIIAKNASLAASSSLDSRRGDFISETADYAVYSAAYSVLSLLSPKLDYPLDTAIAALSSANHYHPSYVEEIKNIIINDLEKLEQNIYIKETPLWLETKDSKYVDLVQHYITPEKLKGLSNQIRKVDTKAAEITEKIQHIYLGISNAKPDNKAIENALDQLEVYFSNKSIEEKENNNTFYGKEDEEFYRENDDLFYEKENETNSENELKKTEYDIETIADNRHSSHQYAAEDKLNRQHLVNTLAALLQNKNNHHHQTIGLLGHWGVGKTSVVELLKNALQMKQQTDEPDFLFAEFNAWEYEHTDNLQAGIAQEMVKALSSPEPKPVCWEKACWPFRKLWLTLQFAWSLLGWKILTPLFPLVFALAPIWFLYFFNEPFKQVNESIIYIFSTTWFIGFLYPTWKEVKKVLAGPLAKEFLTYLKLPDYGEHLGTIPVMREHIKKLTKVRLGNEKRLLYVVDDLDRCGHKGIVKVLEAVRMVLDLDNVIVVITVDQRIALAALALNYKELATQHHIEDPRLIARDYLAKIIHLPIVLTEPDEASVSSYLEHLWEQTSSPKSNTPNERDDNPNKDTADNTDETSQIKGVEQEEKTNQRANTPFPNTVLLSADATETDSQIEEATEHKQPVEQLTDLQKQAFIFWIRHFELSNPRQIKRLNNSFNLLRNFYPEDEISDDIATEEGGTEHAFPMMVTLFAFEYLNNLDDMQERHSLKKLIKKEKIDSEGANKKYLTGHKITPLVIELANLSLENTTMIQGIEPFVLPGIDMIDKNFAEKAESFEAGRCR</sequence>
<gene>
    <name evidence="4" type="ORF">DFP81_103220</name>
</gene>
<feature type="domain" description="KAP NTPase" evidence="3">
    <location>
        <begin position="325"/>
        <end position="751"/>
    </location>
</feature>
<organism evidence="4 5">
    <name type="scientific">Marinomonas pollencensis</name>
    <dbReference type="NCBI Taxonomy" id="491954"/>
    <lineage>
        <taxon>Bacteria</taxon>
        <taxon>Pseudomonadati</taxon>
        <taxon>Pseudomonadota</taxon>
        <taxon>Gammaproteobacteria</taxon>
        <taxon>Oceanospirillales</taxon>
        <taxon>Oceanospirillaceae</taxon>
        <taxon>Marinomonas</taxon>
    </lineage>
</organism>
<dbReference type="PANTHER" id="PTHR22674:SF6">
    <property type="entry name" value="NTPASE KAP FAMILY P-LOOP DOMAIN-CONTAINING PROTEIN 1"/>
    <property type="match status" value="1"/>
</dbReference>
<keyword evidence="2" id="KW-0812">Transmembrane</keyword>
<evidence type="ECO:0000313" key="5">
    <source>
        <dbReference type="Proteomes" id="UP000256542"/>
    </source>
</evidence>
<keyword evidence="5" id="KW-1185">Reference proteome</keyword>
<name>A0A3E0DST6_9GAMM</name>
<dbReference type="AlphaFoldDB" id="A0A3E0DST6"/>
<dbReference type="PANTHER" id="PTHR22674">
    <property type="entry name" value="NTPASE, KAP FAMILY P-LOOP DOMAIN-CONTAINING 1"/>
    <property type="match status" value="1"/>
</dbReference>
<dbReference type="InterPro" id="IPR011646">
    <property type="entry name" value="KAP_P-loop"/>
</dbReference>
<dbReference type="InterPro" id="IPR052754">
    <property type="entry name" value="NTPase_KAP_P-loop"/>
</dbReference>
<dbReference type="Gene3D" id="3.40.50.300">
    <property type="entry name" value="P-loop containing nucleotide triphosphate hydrolases"/>
    <property type="match status" value="1"/>
</dbReference>
<evidence type="ECO:0000256" key="1">
    <source>
        <dbReference type="SAM" id="MobiDB-lite"/>
    </source>
</evidence>
<proteinExistence type="predicted"/>
<keyword evidence="2" id="KW-1133">Transmembrane helix</keyword>
<dbReference type="Pfam" id="PF07693">
    <property type="entry name" value="KAP_NTPase"/>
    <property type="match status" value="1"/>
</dbReference>
<evidence type="ECO:0000313" key="4">
    <source>
        <dbReference type="EMBL" id="REG85021.1"/>
    </source>
</evidence>
<feature type="region of interest" description="Disordered" evidence="1">
    <location>
        <begin position="639"/>
        <end position="689"/>
    </location>
</feature>
<protein>
    <submittedName>
        <fullName evidence="4">KAP-like P-loop domain-containing protein</fullName>
    </submittedName>
</protein>
<accession>A0A3E0DST6</accession>